<evidence type="ECO:0000313" key="3">
    <source>
        <dbReference type="Proteomes" id="UP000001058"/>
    </source>
</evidence>
<feature type="compositionally biased region" description="Low complexity" evidence="1">
    <location>
        <begin position="72"/>
        <end position="81"/>
    </location>
</feature>
<dbReference type="KEGG" id="vcn:VOLCADRAFT_101549"/>
<feature type="region of interest" description="Disordered" evidence="1">
    <location>
        <begin position="11"/>
        <end position="129"/>
    </location>
</feature>
<dbReference type="EMBL" id="GL379562">
    <property type="protein sequence ID" value="EFJ38897.1"/>
    <property type="molecule type" value="Genomic_DNA"/>
</dbReference>
<gene>
    <name evidence="2" type="ORF">VOLCADRAFT_101549</name>
</gene>
<dbReference type="AlphaFoldDB" id="D8UN02"/>
<evidence type="ECO:0000313" key="2">
    <source>
        <dbReference type="EMBL" id="EFJ38897.1"/>
    </source>
</evidence>
<keyword evidence="3" id="KW-1185">Reference proteome</keyword>
<accession>D8UN02</accession>
<dbReference type="Proteomes" id="UP000001058">
    <property type="component" value="Unassembled WGS sequence"/>
</dbReference>
<protein>
    <submittedName>
        <fullName evidence="2">Uncharacterized protein</fullName>
    </submittedName>
</protein>
<reference evidence="2 3" key="1">
    <citation type="journal article" date="2010" name="Science">
        <title>Genomic analysis of organismal complexity in the multicellular green alga Volvox carteri.</title>
        <authorList>
            <person name="Prochnik S.E."/>
            <person name="Umen J."/>
            <person name="Nedelcu A.M."/>
            <person name="Hallmann A."/>
            <person name="Miller S.M."/>
            <person name="Nishii I."/>
            <person name="Ferris P."/>
            <person name="Kuo A."/>
            <person name="Mitros T."/>
            <person name="Fritz-Laylin L.K."/>
            <person name="Hellsten U."/>
            <person name="Chapman J."/>
            <person name="Simakov O."/>
            <person name="Rensing S.A."/>
            <person name="Terry A."/>
            <person name="Pangilinan J."/>
            <person name="Kapitonov V."/>
            <person name="Jurka J."/>
            <person name="Salamov A."/>
            <person name="Shapiro H."/>
            <person name="Schmutz J."/>
            <person name="Grimwood J."/>
            <person name="Lindquist E."/>
            <person name="Lucas S."/>
            <person name="Grigoriev I.V."/>
            <person name="Schmitt R."/>
            <person name="Kirk D."/>
            <person name="Rokhsar D.S."/>
        </authorList>
    </citation>
    <scope>NUCLEOTIDE SEQUENCE [LARGE SCALE GENOMIC DNA]</scope>
    <source>
        <strain evidence="3">f. Nagariensis / Eve</strain>
    </source>
</reference>
<dbReference type="GeneID" id="9615142"/>
<evidence type="ECO:0000256" key="1">
    <source>
        <dbReference type="SAM" id="MobiDB-lite"/>
    </source>
</evidence>
<feature type="compositionally biased region" description="Gly residues" evidence="1">
    <location>
        <begin position="34"/>
        <end position="50"/>
    </location>
</feature>
<feature type="non-terminal residue" evidence="2">
    <location>
        <position position="129"/>
    </location>
</feature>
<dbReference type="RefSeq" id="XP_002960038.1">
    <property type="nucleotide sequence ID" value="XM_002959992.1"/>
</dbReference>
<name>D8UN02_VOLCA</name>
<dbReference type="InParanoid" id="D8UN02"/>
<organism evidence="3">
    <name type="scientific">Volvox carteri f. nagariensis</name>
    <dbReference type="NCBI Taxonomy" id="3068"/>
    <lineage>
        <taxon>Eukaryota</taxon>
        <taxon>Viridiplantae</taxon>
        <taxon>Chlorophyta</taxon>
        <taxon>core chlorophytes</taxon>
        <taxon>Chlorophyceae</taxon>
        <taxon>CS clade</taxon>
        <taxon>Chlamydomonadales</taxon>
        <taxon>Volvocaceae</taxon>
        <taxon>Volvox</taxon>
    </lineage>
</organism>
<proteinExistence type="predicted"/>
<sequence length="129" mass="12411">MSVAAAAAAAAATAPGGAAGARSSTTNPMPTGRGSAGVGGGASAKVGAGGSSAPATTSPMYDDVYGGGGMGVDVNALLDGGSSDDDQLNPAALLDSPRSSRRLSSRAPSVKPSHAKLKPPRFLNRCSVR</sequence>